<gene>
    <name evidence="1" type="ordered locus">NT01EI_3321</name>
</gene>
<dbReference type="AlphaFoldDB" id="C5B932"/>
<organism evidence="1 2">
    <name type="scientific">Edwardsiella ictaluri (strain 93-146)</name>
    <dbReference type="NCBI Taxonomy" id="634503"/>
    <lineage>
        <taxon>Bacteria</taxon>
        <taxon>Pseudomonadati</taxon>
        <taxon>Pseudomonadota</taxon>
        <taxon>Gammaproteobacteria</taxon>
        <taxon>Enterobacterales</taxon>
        <taxon>Hafniaceae</taxon>
        <taxon>Edwardsiella</taxon>
    </lineage>
</organism>
<dbReference type="HOGENOM" id="CLU_003850_0_1_6"/>
<dbReference type="GeneID" id="69540179"/>
<dbReference type="Proteomes" id="UP000001485">
    <property type="component" value="Chromosome"/>
</dbReference>
<evidence type="ECO:0000313" key="2">
    <source>
        <dbReference type="Proteomes" id="UP000001485"/>
    </source>
</evidence>
<proteinExistence type="predicted"/>
<dbReference type="STRING" id="67780.B6E78_08200"/>
<reference evidence="1 2" key="2">
    <citation type="journal article" date="2012" name="J. Bacteriol.">
        <title>Genome Sequence of Edwardsiella ictaluri 93-146, a Strain Associated with a Natural Channel Catfish Outbreak of Enteric Septicemia of Catfish.</title>
        <authorList>
            <person name="Williams M.L."/>
            <person name="Gillaspy A.F."/>
            <person name="Dyer D.W."/>
            <person name="Thune R.L."/>
            <person name="Waldbieser G.C."/>
            <person name="Schuster S.C."/>
            <person name="Gipson J."/>
            <person name="Zaitshik J."/>
            <person name="Landry C."/>
            <person name="Banes M.M."/>
            <person name="Lawrence M.L."/>
        </authorList>
    </citation>
    <scope>NUCLEOTIDE SEQUENCE [LARGE SCALE GENOMIC DNA]</scope>
    <source>
        <strain evidence="1 2">93-146</strain>
    </source>
</reference>
<dbReference type="EMBL" id="CP001600">
    <property type="protein sequence ID" value="ACR70460.2"/>
    <property type="molecule type" value="Genomic_DNA"/>
</dbReference>
<accession>C5B932</accession>
<protein>
    <submittedName>
        <fullName evidence="1">Uncharacterized protein</fullName>
    </submittedName>
</protein>
<dbReference type="KEGG" id="eic:NT01EI_3321"/>
<name>C5B932_EDWI9</name>
<evidence type="ECO:0000313" key="1">
    <source>
        <dbReference type="EMBL" id="ACR70460.2"/>
    </source>
</evidence>
<sequence length="129" mass="12618">MLTNAAIGVGVNTVVQLSGDDPFSYVDASIAGLISASTTGKGWQASAAINMGGAAVGSALKGEDPTNAVIGAGIGSVVGSIGGKAIDLLPPVKNKTAKNIIGATTSSTLTEMTGGVVKDNLDQSNNDDN</sequence>
<dbReference type="RefSeq" id="WP_015872537.1">
    <property type="nucleotide sequence ID" value="NC_012779.2"/>
</dbReference>
<reference evidence="2" key="1">
    <citation type="submission" date="2009-03" db="EMBL/GenBank/DDBJ databases">
        <title>Complete genome sequence of Edwardsiella ictaluri 93-146.</title>
        <authorList>
            <person name="Williams M.L."/>
            <person name="Gillaspy A.F."/>
            <person name="Dyer D.W."/>
            <person name="Thune R.L."/>
            <person name="Waldbieser G.C."/>
            <person name="Schuster S.C."/>
            <person name="Gipson J."/>
            <person name="Zaitshik J."/>
            <person name="Landry C."/>
            <person name="Lawrence M.L."/>
        </authorList>
    </citation>
    <scope>NUCLEOTIDE SEQUENCE [LARGE SCALE GENOMIC DNA]</scope>
    <source>
        <strain evidence="2">93-146</strain>
    </source>
</reference>